<evidence type="ECO:0000313" key="2">
    <source>
        <dbReference type="EMBL" id="GAA1531165.1"/>
    </source>
</evidence>
<accession>A0ABN2B0U5</accession>
<name>A0ABN2B0U5_9ACTN</name>
<protein>
    <recommendedName>
        <fullName evidence="1">DeoxyPurine in DNA protein A domain-containing protein</fullName>
    </recommendedName>
</protein>
<dbReference type="InterPro" id="IPR055645">
    <property type="entry name" value="DpdA"/>
</dbReference>
<dbReference type="RefSeq" id="WP_344175416.1">
    <property type="nucleotide sequence ID" value="NZ_BAAANC010000002.1"/>
</dbReference>
<keyword evidence="3" id="KW-1185">Reference proteome</keyword>
<feature type="domain" description="DeoxyPurine in DNA protein A" evidence="1">
    <location>
        <begin position="1"/>
        <end position="252"/>
    </location>
</feature>
<dbReference type="Pfam" id="PF23859">
    <property type="entry name" value="DpdA"/>
    <property type="match status" value="1"/>
</dbReference>
<evidence type="ECO:0000259" key="1">
    <source>
        <dbReference type="Pfam" id="PF23859"/>
    </source>
</evidence>
<evidence type="ECO:0000313" key="3">
    <source>
        <dbReference type="Proteomes" id="UP001500363"/>
    </source>
</evidence>
<organism evidence="2 3">
    <name type="scientific">Kribbella lupini</name>
    <dbReference type="NCBI Taxonomy" id="291602"/>
    <lineage>
        <taxon>Bacteria</taxon>
        <taxon>Bacillati</taxon>
        <taxon>Actinomycetota</taxon>
        <taxon>Actinomycetes</taxon>
        <taxon>Propionibacteriales</taxon>
        <taxon>Kribbellaceae</taxon>
        <taxon>Kribbella</taxon>
    </lineage>
</organism>
<dbReference type="Proteomes" id="UP001500363">
    <property type="component" value="Unassembled WGS sequence"/>
</dbReference>
<reference evidence="2 3" key="1">
    <citation type="journal article" date="2019" name="Int. J. Syst. Evol. Microbiol.">
        <title>The Global Catalogue of Microorganisms (GCM) 10K type strain sequencing project: providing services to taxonomists for standard genome sequencing and annotation.</title>
        <authorList>
            <consortium name="The Broad Institute Genomics Platform"/>
            <consortium name="The Broad Institute Genome Sequencing Center for Infectious Disease"/>
            <person name="Wu L."/>
            <person name="Ma J."/>
        </authorList>
    </citation>
    <scope>NUCLEOTIDE SEQUENCE [LARGE SCALE GENOMIC DNA]</scope>
    <source>
        <strain evidence="2 3">JCM 14303</strain>
    </source>
</reference>
<comment type="caution">
    <text evidence="2">The sequence shown here is derived from an EMBL/GenBank/DDBJ whole genome shotgun (WGS) entry which is preliminary data.</text>
</comment>
<dbReference type="EMBL" id="BAAANC010000002">
    <property type="protein sequence ID" value="GAA1531165.1"/>
    <property type="molecule type" value="Genomic_DNA"/>
</dbReference>
<sequence>MTAQFYLGTHQPGWLRTSGVPLFVSDRRLRGYKTLPRAKAPWALDSGGFTELSTHGSWSAGPTPRQYAERVRRYRDEIGGLMWAAPQDWMCEPWILTRTGLSLLEHQRRTIDNYRELRETAPDLPFVPVLQGWHVDDYLACADLYAAAGVDLRSVQVVGLGSVCRRQATSEAVAIIDALRAIGITQLHGFGFKVLGLRRCGHRLASADSMAWSVEARRSAPLPGCQHSNCANCRLYAHQWRHRVLGSIPRYEELALFDTPRAASSEGGQR</sequence>
<proteinExistence type="predicted"/>
<gene>
    <name evidence="2" type="ORF">GCM10009741_36600</name>
</gene>